<dbReference type="STRING" id="391595.RLO149_c018750"/>
<evidence type="ECO:0008006" key="4">
    <source>
        <dbReference type="Google" id="ProtNLM"/>
    </source>
</evidence>
<dbReference type="AlphaFoldDB" id="F7ZJN2"/>
<dbReference type="HOGENOM" id="CLU_637496_0_0_5"/>
<sequence>MKYFNVTACAVSALLAFTAPLQARDTVFVVSPDQPAAALKSQLEMSIQHVLETLKAGETAIFIDGQNARMLGIFLVPEGKAYENPNARITANRDVLSALKKVIDAAENGNDDGATGVANIPGALRLIASNFTAGEGGADLVVLADPRFSDALAPSVSMMGGAVPGDGHVLAKPSQSPFGTKGFENGLRGYDVYFGMLGANWAVSNAHRAYVERLLAASASAMGGKPQVISDDLNTLFARLKSDVDAQVSFDPLVATDKLEMITFAPDTGDVPDIFTRDATRSPAPRSYLREVKGLELALSWDCDGCDLDLYAWPSPASDVIYFQQSQTDEGQLFKDFTNSPNLTNGYETIQFSSAVDPSALQIAVNLYRGTPPGGTVTGELRLGVGDDVWITSFQINAPDGNKGYGGDIVVSQGRAPSEHWVMIDPIIALMASGAQN</sequence>
<proteinExistence type="predicted"/>
<keyword evidence="3" id="KW-1185">Reference proteome</keyword>
<accession>F7ZJN2</accession>
<feature type="chain" id="PRO_5003373226" description="VWFA domain-containing protein" evidence="1">
    <location>
        <begin position="24"/>
        <end position="437"/>
    </location>
</feature>
<dbReference type="Proteomes" id="UP000001353">
    <property type="component" value="Chromosome"/>
</dbReference>
<dbReference type="EMBL" id="CP002623">
    <property type="protein sequence ID" value="AEI93863.1"/>
    <property type="molecule type" value="Genomic_DNA"/>
</dbReference>
<protein>
    <recommendedName>
        <fullName evidence="4">VWFA domain-containing protein</fullName>
    </recommendedName>
</protein>
<organism evidence="2 3">
    <name type="scientific">Roseobacter litoralis (strain ATCC 49566 / DSM 6996 / JCM 21268 / NBRC 15278 / OCh 149)</name>
    <dbReference type="NCBI Taxonomy" id="391595"/>
    <lineage>
        <taxon>Bacteria</taxon>
        <taxon>Pseudomonadati</taxon>
        <taxon>Pseudomonadota</taxon>
        <taxon>Alphaproteobacteria</taxon>
        <taxon>Rhodobacterales</taxon>
        <taxon>Roseobacteraceae</taxon>
        <taxon>Roseobacter</taxon>
    </lineage>
</organism>
<evidence type="ECO:0000256" key="1">
    <source>
        <dbReference type="SAM" id="SignalP"/>
    </source>
</evidence>
<evidence type="ECO:0000313" key="2">
    <source>
        <dbReference type="EMBL" id="AEI93863.1"/>
    </source>
</evidence>
<keyword evidence="1" id="KW-0732">Signal</keyword>
<gene>
    <name evidence="2" type="ordered locus">RLO149_c018750</name>
</gene>
<dbReference type="RefSeq" id="WP_013961791.1">
    <property type="nucleotide sequence ID" value="NC_015730.1"/>
</dbReference>
<feature type="signal peptide" evidence="1">
    <location>
        <begin position="1"/>
        <end position="23"/>
    </location>
</feature>
<dbReference type="KEGG" id="rli:RLO149_c018750"/>
<dbReference type="OrthoDB" id="8478632at2"/>
<reference evidence="2 3" key="1">
    <citation type="journal article" date="2011" name="BMC Genomics">
        <title>Comparative genome analysis and genome-guided physiological analysis of Roseobacter litoralis.</title>
        <authorList>
            <person name="Kalhoefer D."/>
            <person name="Thole S."/>
            <person name="Voget S."/>
            <person name="Lehmann R."/>
            <person name="Liesegang H."/>
            <person name="Wollher A."/>
            <person name="Daniel R."/>
            <person name="Simon M."/>
            <person name="Brinkhoff T."/>
        </authorList>
    </citation>
    <scope>NUCLEOTIDE SEQUENCE [LARGE SCALE GENOMIC DNA]</scope>
    <source>
        <strain evidence="3">ATCC 49566 / DSM 6996 / JCM 21268 / NBRC 15278 / OCh 149</strain>
    </source>
</reference>
<evidence type="ECO:0000313" key="3">
    <source>
        <dbReference type="Proteomes" id="UP000001353"/>
    </source>
</evidence>
<name>F7ZJN2_ROSLO</name>